<accession>A0A8H4UFK2</accession>
<organism evidence="1 2">
    <name type="scientific">Fusarium zealandicum</name>
    <dbReference type="NCBI Taxonomy" id="1053134"/>
    <lineage>
        <taxon>Eukaryota</taxon>
        <taxon>Fungi</taxon>
        <taxon>Dikarya</taxon>
        <taxon>Ascomycota</taxon>
        <taxon>Pezizomycotina</taxon>
        <taxon>Sordariomycetes</taxon>
        <taxon>Hypocreomycetidae</taxon>
        <taxon>Hypocreales</taxon>
        <taxon>Nectriaceae</taxon>
        <taxon>Fusarium</taxon>
        <taxon>Fusarium staphyleae species complex</taxon>
    </lineage>
</organism>
<name>A0A8H4UFK2_9HYPO</name>
<protein>
    <submittedName>
        <fullName evidence="1">Uncharacterized protein</fullName>
    </submittedName>
</protein>
<keyword evidence="2" id="KW-1185">Reference proteome</keyword>
<dbReference type="AlphaFoldDB" id="A0A8H4UFK2"/>
<sequence length="268" mass="29901">MSVTGVSYVFVASHARTTIDEQVQSNCSQPNTTLLAEHWLESKICFDTEATTTILMTRGYKPARAGRMSTIVDESGEEFMSDASPALTEDSQAYSFVAIVISQYFGLSSIPKRTCIVERRGFQDDLVYTVHPRRPILPNTPNDLAVRVTSSHQGLVEVHLAIVGGLDSRHPLLPSRSLDRFRRELPRASGDWRIFVQVEDSMHGQWLAAAIQSQLEAIRSPHDPMDTNVDDMGWVPEAHWPSCQVALKYRRTGTRCKRSASVMPASPD</sequence>
<proteinExistence type="predicted"/>
<reference evidence="1" key="2">
    <citation type="submission" date="2020-05" db="EMBL/GenBank/DDBJ databases">
        <authorList>
            <person name="Kim H.-S."/>
            <person name="Proctor R.H."/>
            <person name="Brown D.W."/>
        </authorList>
    </citation>
    <scope>NUCLEOTIDE SEQUENCE</scope>
    <source>
        <strain evidence="1">NRRL 22465</strain>
    </source>
</reference>
<dbReference type="Proteomes" id="UP000635477">
    <property type="component" value="Unassembled WGS sequence"/>
</dbReference>
<dbReference type="OrthoDB" id="5097221at2759"/>
<evidence type="ECO:0000313" key="2">
    <source>
        <dbReference type="Proteomes" id="UP000635477"/>
    </source>
</evidence>
<gene>
    <name evidence="1" type="ORF">FZEAL_7662</name>
</gene>
<comment type="caution">
    <text evidence="1">The sequence shown here is derived from an EMBL/GenBank/DDBJ whole genome shotgun (WGS) entry which is preliminary data.</text>
</comment>
<dbReference type="EMBL" id="JABEYC010000627">
    <property type="protein sequence ID" value="KAF4975573.1"/>
    <property type="molecule type" value="Genomic_DNA"/>
</dbReference>
<reference evidence="1" key="1">
    <citation type="journal article" date="2020" name="BMC Genomics">
        <title>Correction to: Identification and distribution of gene clusters required for synthesis of sphingolipid metabolism inhibitors in diverse species of the filamentous fungus Fusarium.</title>
        <authorList>
            <person name="Kim H.S."/>
            <person name="Lohmar J.M."/>
            <person name="Busman M."/>
            <person name="Brown D.W."/>
            <person name="Naumann T.A."/>
            <person name="Divon H.H."/>
            <person name="Lysoe E."/>
            <person name="Uhlig S."/>
            <person name="Proctor R.H."/>
        </authorList>
    </citation>
    <scope>NUCLEOTIDE SEQUENCE</scope>
    <source>
        <strain evidence="1">NRRL 22465</strain>
    </source>
</reference>
<evidence type="ECO:0000313" key="1">
    <source>
        <dbReference type="EMBL" id="KAF4975573.1"/>
    </source>
</evidence>